<organism evidence="1 2">
    <name type="scientific">Ixodes persulcatus</name>
    <name type="common">Taiga tick</name>
    <dbReference type="NCBI Taxonomy" id="34615"/>
    <lineage>
        <taxon>Eukaryota</taxon>
        <taxon>Metazoa</taxon>
        <taxon>Ecdysozoa</taxon>
        <taxon>Arthropoda</taxon>
        <taxon>Chelicerata</taxon>
        <taxon>Arachnida</taxon>
        <taxon>Acari</taxon>
        <taxon>Parasitiformes</taxon>
        <taxon>Ixodida</taxon>
        <taxon>Ixodoidea</taxon>
        <taxon>Ixodidae</taxon>
        <taxon>Ixodinae</taxon>
        <taxon>Ixodes</taxon>
    </lineage>
</organism>
<gene>
    <name evidence="1" type="ORF">HPB47_016438</name>
</gene>
<evidence type="ECO:0000313" key="2">
    <source>
        <dbReference type="Proteomes" id="UP000805193"/>
    </source>
</evidence>
<name>A0AC60QQX0_IXOPE</name>
<proteinExistence type="predicted"/>
<accession>A0AC60QQX0</accession>
<protein>
    <submittedName>
        <fullName evidence="1">Uncharacterized protein</fullName>
    </submittedName>
</protein>
<keyword evidence="2" id="KW-1185">Reference proteome</keyword>
<reference evidence="1 2" key="1">
    <citation type="journal article" date="2020" name="Cell">
        <title>Large-Scale Comparative Analyses of Tick Genomes Elucidate Their Genetic Diversity and Vector Capacities.</title>
        <authorList>
            <consortium name="Tick Genome and Microbiome Consortium (TIGMIC)"/>
            <person name="Jia N."/>
            <person name="Wang J."/>
            <person name="Shi W."/>
            <person name="Du L."/>
            <person name="Sun Y."/>
            <person name="Zhan W."/>
            <person name="Jiang J.F."/>
            <person name="Wang Q."/>
            <person name="Zhang B."/>
            <person name="Ji P."/>
            <person name="Bell-Sakyi L."/>
            <person name="Cui X.M."/>
            <person name="Yuan T.T."/>
            <person name="Jiang B.G."/>
            <person name="Yang W.F."/>
            <person name="Lam T.T."/>
            <person name="Chang Q.C."/>
            <person name="Ding S.J."/>
            <person name="Wang X.J."/>
            <person name="Zhu J.G."/>
            <person name="Ruan X.D."/>
            <person name="Zhao L."/>
            <person name="Wei J.T."/>
            <person name="Ye R.Z."/>
            <person name="Que T.C."/>
            <person name="Du C.H."/>
            <person name="Zhou Y.H."/>
            <person name="Cheng J.X."/>
            <person name="Dai P.F."/>
            <person name="Guo W.B."/>
            <person name="Han X.H."/>
            <person name="Huang E.J."/>
            <person name="Li L.F."/>
            <person name="Wei W."/>
            <person name="Gao Y.C."/>
            <person name="Liu J.Z."/>
            <person name="Shao H.Z."/>
            <person name="Wang X."/>
            <person name="Wang C.C."/>
            <person name="Yang T.C."/>
            <person name="Huo Q.B."/>
            <person name="Li W."/>
            <person name="Chen H.Y."/>
            <person name="Chen S.E."/>
            <person name="Zhou L.G."/>
            <person name="Ni X.B."/>
            <person name="Tian J.H."/>
            <person name="Sheng Y."/>
            <person name="Liu T."/>
            <person name="Pan Y.S."/>
            <person name="Xia L.Y."/>
            <person name="Li J."/>
            <person name="Zhao F."/>
            <person name="Cao W.C."/>
        </authorList>
    </citation>
    <scope>NUCLEOTIDE SEQUENCE [LARGE SCALE GENOMIC DNA]</scope>
    <source>
        <strain evidence="1">Iper-2018</strain>
    </source>
</reference>
<dbReference type="EMBL" id="JABSTQ010005146">
    <property type="protein sequence ID" value="KAG0440006.1"/>
    <property type="molecule type" value="Genomic_DNA"/>
</dbReference>
<evidence type="ECO:0000313" key="1">
    <source>
        <dbReference type="EMBL" id="KAG0440006.1"/>
    </source>
</evidence>
<sequence>MIDQFSNQEDLTLTDLVRHNLPRRFQTVGFYVRVFAMYVIPLVLAPLLRDRSPENHATFIVLYVLFLWLFQSIPPAIVSFLPLILAPTFLNSVTDSLLQNYTSETMVLYIAYALVVNGVEATNLHKRLILTSLLVFGGKSGFIIGGFVTTTILVSMWTNAVKTAAIVLPIAMEAIQHIQDNRLFHVFELRTRFLHKPLGIGTPIVEARYLIEGGIVIPDVIHILSEFFTVKKGLLIGICYSAVLGSMGSVVGCGGNLFVKAFMEQMYNYRTLTMSHWALSHMPLTALCAFLLWIVLSVCYSSDVVSSDHISKRAFEDVIYKRFAQLGAITYTEVATLIILFIMALAIIATHYYAEYSETLGADNPLSENACVCITVIVMYALPHVRTEEAKSNRRCRVHNVEQAVKKISWAFVITMGAGICVAKLIVGYNLQKFFTHLLPHNLISSTFWLQVLVACVALVLAEINNSLNNIIIFAPIIAHMSDAVKVHPMYLVMPFTFCSYFGFVLASATPVCEYVADYGDLQDDEFLLPGIAMKIGCTLIVLLAYNTWCWDNFSLRVPLAPLMKNGTASNFS</sequence>
<comment type="caution">
    <text evidence="1">The sequence shown here is derived from an EMBL/GenBank/DDBJ whole genome shotgun (WGS) entry which is preliminary data.</text>
</comment>
<dbReference type="Proteomes" id="UP000805193">
    <property type="component" value="Unassembled WGS sequence"/>
</dbReference>